<gene>
    <name evidence="5" type="ORF">FG383_02605</name>
</gene>
<dbReference type="PANTHER" id="PTHR42885:SF1">
    <property type="entry name" value="THREONINE-PHOSPHATE DECARBOXYLASE"/>
    <property type="match status" value="1"/>
</dbReference>
<proteinExistence type="inferred from homology"/>
<dbReference type="CDD" id="cd00609">
    <property type="entry name" value="AAT_like"/>
    <property type="match status" value="1"/>
</dbReference>
<dbReference type="Gene3D" id="3.40.640.10">
    <property type="entry name" value="Type I PLP-dependent aspartate aminotransferase-like (Major domain)"/>
    <property type="match status" value="1"/>
</dbReference>
<evidence type="ECO:0000313" key="6">
    <source>
        <dbReference type="Proteomes" id="UP000318937"/>
    </source>
</evidence>
<dbReference type="InterPro" id="IPR015421">
    <property type="entry name" value="PyrdxlP-dep_Trfase_major"/>
</dbReference>
<dbReference type="PANTHER" id="PTHR42885">
    <property type="entry name" value="HISTIDINOL-PHOSPHATE AMINOTRANSFERASE-RELATED"/>
    <property type="match status" value="1"/>
</dbReference>
<name>A0A544TKT8_9BACI</name>
<dbReference type="Proteomes" id="UP000318937">
    <property type="component" value="Unassembled WGS sequence"/>
</dbReference>
<keyword evidence="3 5" id="KW-0808">Transferase</keyword>
<dbReference type="SUPFAM" id="SSF53383">
    <property type="entry name" value="PLP-dependent transferases"/>
    <property type="match status" value="1"/>
</dbReference>
<dbReference type="GO" id="GO:0008483">
    <property type="term" value="F:transaminase activity"/>
    <property type="evidence" value="ECO:0007669"/>
    <property type="project" value="UniProtKB-KW"/>
</dbReference>
<comment type="caution">
    <text evidence="5">The sequence shown here is derived from an EMBL/GenBank/DDBJ whole genome shotgun (WGS) entry which is preliminary data.</text>
</comment>
<keyword evidence="2" id="KW-0663">Pyridoxal phosphate</keyword>
<evidence type="ECO:0000256" key="1">
    <source>
        <dbReference type="ARBA" id="ARBA00001933"/>
    </source>
</evidence>
<sequence>MVLPNHGANAHHVYERLGIEMPEVVIDFSENVNPLGPPAFVKERWSTYAGLITKYPDPNGEPFRSAAAKYHNVSVSNVLVGNGAAELFAALAKRYENKRAVLIHPTFSEYEATLAPYNVYIKEIMATGELSLDEVFDEVEFAEVIYICRPNNPTGYLIPLETIKQIAEYAKRYKCEVILDEAFLDFIDENESFIPYLKDFPNVIIVRSMTKMYAIPGLRLGYAVASEQIVNDIRSSMPQWNSNAIATAIGAECLQEEAYRNQAITFAKEMREQMTVFLEKWNCIVLPSTTNFICFQLPDATRSKAFFTYLLAKGCVLRHTENFKGLDGKWFRVGMKEKPQMEHLQKEMTAWFEENLSS</sequence>
<dbReference type="EC" id="2.6.1.-" evidence="3"/>
<dbReference type="PROSITE" id="PS00105">
    <property type="entry name" value="AA_TRANSFER_CLASS_1"/>
    <property type="match status" value="1"/>
</dbReference>
<dbReference type="InterPro" id="IPR004838">
    <property type="entry name" value="NHTrfase_class1_PyrdxlP-BS"/>
</dbReference>
<protein>
    <recommendedName>
        <fullName evidence="3">Aminotransferase</fullName>
        <ecNumber evidence="3">2.6.1.-</ecNumber>
    </recommendedName>
</protein>
<accession>A0A544TKT8</accession>
<dbReference type="InterPro" id="IPR015424">
    <property type="entry name" value="PyrdxlP-dep_Trfase"/>
</dbReference>
<evidence type="ECO:0000256" key="3">
    <source>
        <dbReference type="RuleBase" id="RU000481"/>
    </source>
</evidence>
<keyword evidence="6" id="KW-1185">Reference proteome</keyword>
<dbReference type="GO" id="GO:0030170">
    <property type="term" value="F:pyridoxal phosphate binding"/>
    <property type="evidence" value="ECO:0007669"/>
    <property type="project" value="InterPro"/>
</dbReference>
<dbReference type="Gene3D" id="3.90.1150.10">
    <property type="entry name" value="Aspartate Aminotransferase, domain 1"/>
    <property type="match status" value="1"/>
</dbReference>
<comment type="cofactor">
    <cofactor evidence="1 3">
        <name>pyridoxal 5'-phosphate</name>
        <dbReference type="ChEBI" id="CHEBI:597326"/>
    </cofactor>
</comment>
<evidence type="ECO:0000256" key="2">
    <source>
        <dbReference type="ARBA" id="ARBA00022898"/>
    </source>
</evidence>
<dbReference type="RefSeq" id="WP_142605295.1">
    <property type="nucleotide sequence ID" value="NZ_VDGG01000004.1"/>
</dbReference>
<comment type="similarity">
    <text evidence="3">Belongs to the class-I pyridoxal-phosphate-dependent aminotransferase family.</text>
</comment>
<dbReference type="OrthoDB" id="9813612at2"/>
<evidence type="ECO:0000259" key="4">
    <source>
        <dbReference type="Pfam" id="PF00155"/>
    </source>
</evidence>
<dbReference type="AlphaFoldDB" id="A0A544TKT8"/>
<keyword evidence="3 5" id="KW-0032">Aminotransferase</keyword>
<reference evidence="5 6" key="1">
    <citation type="submission" date="2019-05" db="EMBL/GenBank/DDBJ databases">
        <title>Psychrobacillus vulpis sp. nov., a new species isolated from feces of a red fox that inhabits in The Tablas de Daimiel Natural Park, Albacete, Spain.</title>
        <authorList>
            <person name="Rodriguez M."/>
            <person name="Reina J.C."/>
            <person name="Bejar V."/>
            <person name="Llamas I."/>
        </authorList>
    </citation>
    <scope>NUCLEOTIDE SEQUENCE [LARGE SCALE GENOMIC DNA]</scope>
    <source>
        <strain evidence="5 6">NHI-2</strain>
    </source>
</reference>
<dbReference type="EMBL" id="VDGG01000004">
    <property type="protein sequence ID" value="TQR18058.1"/>
    <property type="molecule type" value="Genomic_DNA"/>
</dbReference>
<evidence type="ECO:0000313" key="5">
    <source>
        <dbReference type="EMBL" id="TQR18058.1"/>
    </source>
</evidence>
<organism evidence="5 6">
    <name type="scientific">Psychrobacillus soli</name>
    <dbReference type="NCBI Taxonomy" id="1543965"/>
    <lineage>
        <taxon>Bacteria</taxon>
        <taxon>Bacillati</taxon>
        <taxon>Bacillota</taxon>
        <taxon>Bacilli</taxon>
        <taxon>Bacillales</taxon>
        <taxon>Bacillaceae</taxon>
        <taxon>Psychrobacillus</taxon>
    </lineage>
</organism>
<dbReference type="InterPro" id="IPR015422">
    <property type="entry name" value="PyrdxlP-dep_Trfase_small"/>
</dbReference>
<feature type="domain" description="Aminotransferase class I/classII large" evidence="4">
    <location>
        <begin position="25"/>
        <end position="344"/>
    </location>
</feature>
<dbReference type="InterPro" id="IPR004839">
    <property type="entry name" value="Aminotransferase_I/II_large"/>
</dbReference>
<dbReference type="Pfam" id="PF00155">
    <property type="entry name" value="Aminotran_1_2"/>
    <property type="match status" value="1"/>
</dbReference>